<accession>A0ABS3MWV7</accession>
<comment type="caution">
    <text evidence="1">The sequence shown here is derived from an EMBL/GenBank/DDBJ whole genome shotgun (WGS) entry which is preliminary data.</text>
</comment>
<sequence length="324" mass="37260">MDSLHIKVNLYKDIFSQLKKQFKWHSDQRIFMLVAAMYVAKSRDFDLIKYIELSDYINGKVNMFSYLKSTQRFTTAAMLETTTSNPQHSFDELLTIYEKLMEKGFSRSTFSYISAGILLNTGKKAEHYIDKTIQLYNRMKDQHYFLTGSSDYPLAALIAQNDFEVDQTALLMEENYSQLQQNKFRKGNDLQFLSHILSLDPSRDPKDAAVKCLVIKNDLYQKGIKTKSLHYPYIGMLSFLDNFQDEVMKLQAVYLQLNDDKLFKWQKDMNFMMSVLFLMIDKTEMNDVVTAGLSTSIETIIQAQQAVMIASMSAVTASSSSDGG</sequence>
<dbReference type="EMBL" id="JAGDEL010000001">
    <property type="protein sequence ID" value="MBO1510158.1"/>
    <property type="molecule type" value="Genomic_DNA"/>
</dbReference>
<dbReference type="Pfam" id="PF13170">
    <property type="entry name" value="DUF4003"/>
    <property type="match status" value="1"/>
</dbReference>
<keyword evidence="2" id="KW-1185">Reference proteome</keyword>
<evidence type="ECO:0000313" key="2">
    <source>
        <dbReference type="Proteomes" id="UP000663981"/>
    </source>
</evidence>
<dbReference type="Proteomes" id="UP000663981">
    <property type="component" value="Unassembled WGS sequence"/>
</dbReference>
<dbReference type="RefSeq" id="WP_207974834.1">
    <property type="nucleotide sequence ID" value="NZ_JAGDEL010000001.1"/>
</dbReference>
<gene>
    <name evidence="1" type="ORF">I7822_00420</name>
</gene>
<organism evidence="1 2">
    <name type="scientific">Metabacillus bambusae</name>
    <dbReference type="NCBI Taxonomy" id="2795218"/>
    <lineage>
        <taxon>Bacteria</taxon>
        <taxon>Bacillati</taxon>
        <taxon>Bacillota</taxon>
        <taxon>Bacilli</taxon>
        <taxon>Bacillales</taxon>
        <taxon>Bacillaceae</taxon>
        <taxon>Metabacillus</taxon>
    </lineage>
</organism>
<reference evidence="1 2" key="1">
    <citation type="submission" date="2021-03" db="EMBL/GenBank/DDBJ databases">
        <title>Whole genome sequence of Metabacillus bambusae BG109.</title>
        <authorList>
            <person name="Jeong J.W."/>
        </authorList>
    </citation>
    <scope>NUCLEOTIDE SEQUENCE [LARGE SCALE GENOMIC DNA]</scope>
    <source>
        <strain evidence="1 2">BG109</strain>
    </source>
</reference>
<name>A0ABS3MWV7_9BACI</name>
<evidence type="ECO:0000313" key="1">
    <source>
        <dbReference type="EMBL" id="MBO1510158.1"/>
    </source>
</evidence>
<proteinExistence type="predicted"/>
<dbReference type="InterPro" id="IPR025062">
    <property type="entry name" value="DUF4003"/>
</dbReference>
<protein>
    <submittedName>
        <fullName evidence="1">DUF4003 domain-containing protein</fullName>
    </submittedName>
</protein>